<name>A0ABD2NE03_9CUCU</name>
<proteinExistence type="predicted"/>
<comment type="caution">
    <text evidence="1">The sequence shown here is derived from an EMBL/GenBank/DDBJ whole genome shotgun (WGS) entry which is preliminary data.</text>
</comment>
<accession>A0ABD2NE03</accession>
<gene>
    <name evidence="1" type="ORF">HHI36_012365</name>
</gene>
<protein>
    <submittedName>
        <fullName evidence="1">Uncharacterized protein</fullName>
    </submittedName>
</protein>
<evidence type="ECO:0000313" key="1">
    <source>
        <dbReference type="EMBL" id="KAL3277003.1"/>
    </source>
</evidence>
<keyword evidence="2" id="KW-1185">Reference proteome</keyword>
<dbReference type="Proteomes" id="UP001516400">
    <property type="component" value="Unassembled WGS sequence"/>
</dbReference>
<reference evidence="1 2" key="1">
    <citation type="journal article" date="2021" name="BMC Biol.">
        <title>Horizontally acquired antibacterial genes associated with adaptive radiation of ladybird beetles.</title>
        <authorList>
            <person name="Li H.S."/>
            <person name="Tang X.F."/>
            <person name="Huang Y.H."/>
            <person name="Xu Z.Y."/>
            <person name="Chen M.L."/>
            <person name="Du X.Y."/>
            <person name="Qiu B.Y."/>
            <person name="Chen P.T."/>
            <person name="Zhang W."/>
            <person name="Slipinski A."/>
            <person name="Escalona H.E."/>
            <person name="Waterhouse R.M."/>
            <person name="Zwick A."/>
            <person name="Pang H."/>
        </authorList>
    </citation>
    <scope>NUCLEOTIDE SEQUENCE [LARGE SCALE GENOMIC DNA]</scope>
    <source>
        <strain evidence="1">SYSU2018</strain>
    </source>
</reference>
<dbReference type="AlphaFoldDB" id="A0ABD2NE03"/>
<organism evidence="1 2">
    <name type="scientific">Cryptolaemus montrouzieri</name>
    <dbReference type="NCBI Taxonomy" id="559131"/>
    <lineage>
        <taxon>Eukaryota</taxon>
        <taxon>Metazoa</taxon>
        <taxon>Ecdysozoa</taxon>
        <taxon>Arthropoda</taxon>
        <taxon>Hexapoda</taxon>
        <taxon>Insecta</taxon>
        <taxon>Pterygota</taxon>
        <taxon>Neoptera</taxon>
        <taxon>Endopterygota</taxon>
        <taxon>Coleoptera</taxon>
        <taxon>Polyphaga</taxon>
        <taxon>Cucujiformia</taxon>
        <taxon>Coccinelloidea</taxon>
        <taxon>Coccinellidae</taxon>
        <taxon>Scymninae</taxon>
        <taxon>Scymnini</taxon>
        <taxon>Cryptolaemus</taxon>
    </lineage>
</organism>
<evidence type="ECO:0000313" key="2">
    <source>
        <dbReference type="Proteomes" id="UP001516400"/>
    </source>
</evidence>
<sequence>MGQDLSAAKLVAYVTDDLQLLEEVGQYHRLYKLKMKSTRQGANRKFLIHLNNLTRDTCGIVESETSVSKNVNISTLTAENQYFTKVGEQMSQGIHSSSDESREVIRKNSETTACLTSSFLDITDLNEVKLYMKIV</sequence>
<dbReference type="EMBL" id="JABFTP020000103">
    <property type="protein sequence ID" value="KAL3277003.1"/>
    <property type="molecule type" value="Genomic_DNA"/>
</dbReference>